<feature type="coiled-coil region" evidence="8">
    <location>
        <begin position="383"/>
        <end position="410"/>
    </location>
</feature>
<evidence type="ECO:0000256" key="2">
    <source>
        <dbReference type="ARBA" id="ARBA00009594"/>
    </source>
</evidence>
<dbReference type="PROSITE" id="PS51322">
    <property type="entry name" value="UEV"/>
    <property type="match status" value="1"/>
</dbReference>
<evidence type="ECO:0000259" key="11">
    <source>
        <dbReference type="PROSITE" id="PS51322"/>
    </source>
</evidence>
<keyword evidence="6 8" id="KW-0175">Coiled coil</keyword>
<accession>A0A6H0XLG0</accession>
<evidence type="ECO:0000256" key="6">
    <source>
        <dbReference type="ARBA" id="ARBA00023054"/>
    </source>
</evidence>
<dbReference type="EMBL" id="CP051139">
    <property type="protein sequence ID" value="QIW95464.1"/>
    <property type="molecule type" value="Genomic_DNA"/>
</dbReference>
<dbReference type="InterPro" id="IPR017916">
    <property type="entry name" value="SB_dom"/>
</dbReference>
<evidence type="ECO:0000313" key="13">
    <source>
        <dbReference type="Proteomes" id="UP000503462"/>
    </source>
</evidence>
<dbReference type="SUPFAM" id="SSF140111">
    <property type="entry name" value="Endosomal sorting complex assembly domain"/>
    <property type="match status" value="1"/>
</dbReference>
<feature type="region of interest" description="Disordered" evidence="9">
    <location>
        <begin position="262"/>
        <end position="282"/>
    </location>
</feature>
<dbReference type="AlphaFoldDB" id="A0A6H0XLG0"/>
<evidence type="ECO:0008006" key="14">
    <source>
        <dbReference type="Google" id="ProtNLM"/>
    </source>
</evidence>
<name>A0A6H0XLG0_9PEZI</name>
<evidence type="ECO:0000313" key="12">
    <source>
        <dbReference type="EMBL" id="QIW95464.1"/>
    </source>
</evidence>
<dbReference type="PANTHER" id="PTHR23306">
    <property type="entry name" value="TUMOR SUSCEPTIBILITY GENE 101 PROTEIN-RELATED"/>
    <property type="match status" value="1"/>
</dbReference>
<evidence type="ECO:0000256" key="5">
    <source>
        <dbReference type="ARBA" id="ARBA00022927"/>
    </source>
</evidence>
<keyword evidence="5 7" id="KW-0653">Protein transport</keyword>
<protein>
    <recommendedName>
        <fullName evidence="14">UEV domain-containing protein</fullName>
    </recommendedName>
</protein>
<dbReference type="PROSITE" id="PS51312">
    <property type="entry name" value="SB"/>
    <property type="match status" value="1"/>
</dbReference>
<dbReference type="GO" id="GO:0006886">
    <property type="term" value="P:intracellular protein transport"/>
    <property type="evidence" value="ECO:0007669"/>
    <property type="project" value="UniProtKB-ARBA"/>
</dbReference>
<keyword evidence="13" id="KW-1185">Reference proteome</keyword>
<dbReference type="InterPro" id="IPR037202">
    <property type="entry name" value="ESCRT_assembly_dom"/>
</dbReference>
<dbReference type="PANTHER" id="PTHR23306:SF3">
    <property type="entry name" value="TUMOR SUPPRESSOR PROTEIN 101"/>
    <property type="match status" value="1"/>
</dbReference>
<dbReference type="GO" id="GO:0000813">
    <property type="term" value="C:ESCRT I complex"/>
    <property type="evidence" value="ECO:0007669"/>
    <property type="project" value="TreeGrafter"/>
</dbReference>
<evidence type="ECO:0000256" key="7">
    <source>
        <dbReference type="PROSITE-ProRule" id="PRU00644"/>
    </source>
</evidence>
<organism evidence="12 13">
    <name type="scientific">Peltaster fructicola</name>
    <dbReference type="NCBI Taxonomy" id="286661"/>
    <lineage>
        <taxon>Eukaryota</taxon>
        <taxon>Fungi</taxon>
        <taxon>Dikarya</taxon>
        <taxon>Ascomycota</taxon>
        <taxon>Pezizomycotina</taxon>
        <taxon>Dothideomycetes</taxon>
        <taxon>Dothideomycetes incertae sedis</taxon>
        <taxon>Peltaster</taxon>
    </lineage>
</organism>
<dbReference type="GO" id="GO:0072666">
    <property type="term" value="P:establishment of protein localization to vacuole"/>
    <property type="evidence" value="ECO:0007669"/>
    <property type="project" value="UniProtKB-ARBA"/>
</dbReference>
<feature type="domain" description="SB" evidence="10">
    <location>
        <begin position="444"/>
        <end position="511"/>
    </location>
</feature>
<reference evidence="12 13" key="1">
    <citation type="journal article" date="2016" name="Sci. Rep.">
        <title>Peltaster fructicola genome reveals evolution from an invasive phytopathogen to an ectophytic parasite.</title>
        <authorList>
            <person name="Xu C."/>
            <person name="Chen H."/>
            <person name="Gleason M.L."/>
            <person name="Xu J.R."/>
            <person name="Liu H."/>
            <person name="Zhang R."/>
            <person name="Sun G."/>
        </authorList>
    </citation>
    <scope>NUCLEOTIDE SEQUENCE [LARGE SCALE GENOMIC DNA]</scope>
    <source>
        <strain evidence="12 13">LNHT1506</strain>
    </source>
</reference>
<dbReference type="Pfam" id="PF05743">
    <property type="entry name" value="UEV"/>
    <property type="match status" value="1"/>
</dbReference>
<evidence type="ECO:0000256" key="8">
    <source>
        <dbReference type="SAM" id="Coils"/>
    </source>
</evidence>
<evidence type="ECO:0000256" key="1">
    <source>
        <dbReference type="ARBA" id="ARBA00004177"/>
    </source>
</evidence>
<evidence type="ECO:0000256" key="9">
    <source>
        <dbReference type="SAM" id="MobiDB-lite"/>
    </source>
</evidence>
<feature type="region of interest" description="Disordered" evidence="9">
    <location>
        <begin position="173"/>
        <end position="223"/>
    </location>
</feature>
<feature type="compositionally biased region" description="Basic and acidic residues" evidence="9">
    <location>
        <begin position="183"/>
        <end position="195"/>
    </location>
</feature>
<evidence type="ECO:0000256" key="3">
    <source>
        <dbReference type="ARBA" id="ARBA00022448"/>
    </source>
</evidence>
<keyword evidence="3 7" id="KW-0813">Transport</keyword>
<keyword evidence="4" id="KW-0967">Endosome</keyword>
<dbReference type="Gene3D" id="3.10.110.10">
    <property type="entry name" value="Ubiquitin Conjugating Enzyme"/>
    <property type="match status" value="1"/>
</dbReference>
<dbReference type="GO" id="GO:0043130">
    <property type="term" value="F:ubiquitin binding"/>
    <property type="evidence" value="ECO:0007669"/>
    <property type="project" value="TreeGrafter"/>
</dbReference>
<dbReference type="GO" id="GO:0043162">
    <property type="term" value="P:ubiquitin-dependent protein catabolic process via the multivesicular body sorting pathway"/>
    <property type="evidence" value="ECO:0007669"/>
    <property type="project" value="UniProtKB-ARBA"/>
</dbReference>
<feature type="domain" description="UEV" evidence="11">
    <location>
        <begin position="6"/>
        <end position="151"/>
    </location>
</feature>
<comment type="similarity">
    <text evidence="2">Belongs to the ubiquitin-conjugating enzyme family. UEV subfamily.</text>
</comment>
<dbReference type="Pfam" id="PF09454">
    <property type="entry name" value="Vps23_core"/>
    <property type="match status" value="1"/>
</dbReference>
<evidence type="ECO:0000256" key="4">
    <source>
        <dbReference type="ARBA" id="ARBA00022753"/>
    </source>
</evidence>
<dbReference type="InterPro" id="IPR008883">
    <property type="entry name" value="UEV_N"/>
</dbReference>
<dbReference type="OrthoDB" id="306304at2759"/>
<dbReference type="Gene3D" id="6.10.140.820">
    <property type="match status" value="1"/>
</dbReference>
<sequence length="511" mass="56077">MARVSEEVLAWLYNVLRDYKDPQRAYTDAAQSLQTFASLAPRTEIFTYENGSSAVLLTLSGTLPATFRGTVYYFPIKLWIPRSYPSEPPAIYVTPGKEMQIRPGQHVGVEGRVYHPYIRDWAAMWDRANVVELLGYLQQVFAKEPPVTSRQARAAPQLPPKQRPGQVNAVELSEANTPPPRPPKQDQHAQRDLARDGPPLPPLPTQQPIHRQSTGGLAAQPINSYNSAPIQNARVLSPIQAQQGAIRPVSQYQSAYERSPVSPISHTAGLSELPTGRPSSYVPAAQPRYNPAYAPDPTVHSRLVPATARHTHVQRKPATPDLLSDPFDIALPTTASIPGSAPPIPPNPEKEQLLQALSTTLVSQAQQKIYQNVSAVTPLQAQQNALRAAYARLEGELAQLEALDAALASNEAILHRSIQECDHAIGTAKTKKQPPIDEVLIPQTLVAQQLWTTCAEEAACREAMYALQKAVDRGRITGSDFVRQMRGLGRECFLKMALARKCARGLGLDED</sequence>
<feature type="compositionally biased region" description="Polar residues" evidence="9">
    <location>
        <begin position="209"/>
        <end position="223"/>
    </location>
</feature>
<evidence type="ECO:0000259" key="10">
    <source>
        <dbReference type="PROSITE" id="PS51312"/>
    </source>
</evidence>
<proteinExistence type="inferred from homology"/>
<comment type="subcellular location">
    <subcellularLocation>
        <location evidence="1">Endosome</location>
    </subcellularLocation>
</comment>
<dbReference type="Proteomes" id="UP000503462">
    <property type="component" value="Chromosome 1"/>
</dbReference>
<dbReference type="InterPro" id="IPR016135">
    <property type="entry name" value="UBQ-conjugating_enzyme/RWD"/>
</dbReference>
<dbReference type="SUPFAM" id="SSF54495">
    <property type="entry name" value="UBC-like"/>
    <property type="match status" value="1"/>
</dbReference>
<dbReference type="CDD" id="cd11685">
    <property type="entry name" value="UEV_TSG101-like"/>
    <property type="match status" value="1"/>
</dbReference>
<gene>
    <name evidence="12" type="ORF">AMS68_000982</name>
</gene>
<dbReference type="InterPro" id="IPR052070">
    <property type="entry name" value="ESCRT-I_UEV_domain"/>
</dbReference>